<dbReference type="AlphaFoldDB" id="A0A2M8KUU5"/>
<dbReference type="CDD" id="cd04186">
    <property type="entry name" value="GT_2_like_c"/>
    <property type="match status" value="1"/>
</dbReference>
<sequence>MKLSVIIPSYNTAQLLSKTIELLRTRLQEHMDRDEYEIMVVDNHSTDETTTWLKKQKDIISILNAENVGFSRANNQGIERARGTYVLLLNSDVLLDQAIDFNRLIAFLEEDKKRGALTIKLYTNTTQIDPACHRGFPTPINALWYFTGLEQLTRSVPFLARVFGGYHLTWLPFSTTHEIDCPTAAFFLAKKKAIDEVGGFDPDYFFYAEDIDLCYRLKENGWTIWFYPHAAALHLKYQSGQKNHDDTAARRKSRYWFFKSMGMFYDKHYQSRYPSWLNGLVHMTVTGMTRQYAP</sequence>
<feature type="domain" description="Glycosyltransferase 2-like" evidence="2">
    <location>
        <begin position="187"/>
        <end position="277"/>
    </location>
</feature>
<organism evidence="3 4">
    <name type="scientific">Candidatus Roizmanbacteria bacterium CG10_big_fil_rev_8_21_14_0_10_45_7</name>
    <dbReference type="NCBI Taxonomy" id="1974854"/>
    <lineage>
        <taxon>Bacteria</taxon>
        <taxon>Candidatus Roizmaniibacteriota</taxon>
    </lineage>
</organism>
<dbReference type="GO" id="GO:0016740">
    <property type="term" value="F:transferase activity"/>
    <property type="evidence" value="ECO:0007669"/>
    <property type="project" value="UniProtKB-KW"/>
</dbReference>
<proteinExistence type="predicted"/>
<keyword evidence="3" id="KW-0808">Transferase</keyword>
<gene>
    <name evidence="3" type="ORF">COU89_01905</name>
</gene>
<dbReference type="PANTHER" id="PTHR43179">
    <property type="entry name" value="RHAMNOSYLTRANSFERASE WBBL"/>
    <property type="match status" value="1"/>
</dbReference>
<accession>A0A2M8KUU5</accession>
<dbReference type="Pfam" id="PF00535">
    <property type="entry name" value="Glycos_transf_2"/>
    <property type="match status" value="1"/>
</dbReference>
<protein>
    <submittedName>
        <fullName evidence="3">Glycosyl transferase family 2</fullName>
    </submittedName>
</protein>
<reference evidence="4" key="1">
    <citation type="submission" date="2017-09" db="EMBL/GenBank/DDBJ databases">
        <title>Depth-based differentiation of microbial function through sediment-hosted aquifers and enrichment of novel symbionts in the deep terrestrial subsurface.</title>
        <authorList>
            <person name="Probst A.J."/>
            <person name="Ladd B."/>
            <person name="Jarett J.K."/>
            <person name="Geller-Mcgrath D.E."/>
            <person name="Sieber C.M.K."/>
            <person name="Emerson J.B."/>
            <person name="Anantharaman K."/>
            <person name="Thomas B.C."/>
            <person name="Malmstrom R."/>
            <person name="Stieglmeier M."/>
            <person name="Klingl A."/>
            <person name="Woyke T."/>
            <person name="Ryan C.M."/>
            <person name="Banfield J.F."/>
        </authorList>
    </citation>
    <scope>NUCLEOTIDE SEQUENCE [LARGE SCALE GENOMIC DNA]</scope>
</reference>
<comment type="caution">
    <text evidence="3">The sequence shown here is derived from an EMBL/GenBank/DDBJ whole genome shotgun (WGS) entry which is preliminary data.</text>
</comment>
<name>A0A2M8KUU5_9BACT</name>
<dbReference type="PANTHER" id="PTHR43179:SF7">
    <property type="entry name" value="RHAMNOSYLTRANSFERASE WBBL"/>
    <property type="match status" value="1"/>
</dbReference>
<evidence type="ECO:0000313" key="3">
    <source>
        <dbReference type="EMBL" id="PJE63696.1"/>
    </source>
</evidence>
<dbReference type="SUPFAM" id="SSF53448">
    <property type="entry name" value="Nucleotide-diphospho-sugar transferases"/>
    <property type="match status" value="1"/>
</dbReference>
<evidence type="ECO:0000313" key="4">
    <source>
        <dbReference type="Proteomes" id="UP000231569"/>
    </source>
</evidence>
<dbReference type="InterPro" id="IPR029044">
    <property type="entry name" value="Nucleotide-diphossugar_trans"/>
</dbReference>
<dbReference type="Pfam" id="PF13632">
    <property type="entry name" value="Glyco_trans_2_3"/>
    <property type="match status" value="1"/>
</dbReference>
<dbReference type="Proteomes" id="UP000231569">
    <property type="component" value="Unassembled WGS sequence"/>
</dbReference>
<dbReference type="Gene3D" id="3.90.550.10">
    <property type="entry name" value="Spore Coat Polysaccharide Biosynthesis Protein SpsA, Chain A"/>
    <property type="match status" value="1"/>
</dbReference>
<evidence type="ECO:0000259" key="2">
    <source>
        <dbReference type="Pfam" id="PF13632"/>
    </source>
</evidence>
<feature type="domain" description="Glycosyltransferase 2-like" evidence="1">
    <location>
        <begin position="4"/>
        <end position="166"/>
    </location>
</feature>
<evidence type="ECO:0000259" key="1">
    <source>
        <dbReference type="Pfam" id="PF00535"/>
    </source>
</evidence>
<dbReference type="InterPro" id="IPR001173">
    <property type="entry name" value="Glyco_trans_2-like"/>
</dbReference>
<dbReference type="EMBL" id="PFEE01000041">
    <property type="protein sequence ID" value="PJE63696.1"/>
    <property type="molecule type" value="Genomic_DNA"/>
</dbReference>